<accession>A0A314ZRD0</accession>
<name>A0A314ZRD0_PRUYE</name>
<evidence type="ECO:0000313" key="2">
    <source>
        <dbReference type="Proteomes" id="UP000250321"/>
    </source>
</evidence>
<dbReference type="STRING" id="2094558.A0A314ZRD0"/>
<sequence>MPAPPVAAALAAASSIPVASMGKWIDSVEKLCESPKGSDYDALDIESLLHSASFAIEEESEGCTRGD</sequence>
<dbReference type="AlphaFoldDB" id="A0A314ZRD0"/>
<dbReference type="Proteomes" id="UP000250321">
    <property type="component" value="Unassembled WGS sequence"/>
</dbReference>
<gene>
    <name evidence="1" type="ORF">Pyn_22237</name>
</gene>
<comment type="caution">
    <text evidence="1">The sequence shown here is derived from an EMBL/GenBank/DDBJ whole genome shotgun (WGS) entry which is preliminary data.</text>
</comment>
<reference evidence="1 2" key="1">
    <citation type="submission" date="2018-02" db="EMBL/GenBank/DDBJ databases">
        <title>Draft genome of wild Prunus yedoensis var. nudiflora.</title>
        <authorList>
            <person name="Baek S."/>
            <person name="Kim J.-H."/>
            <person name="Choi K."/>
            <person name="Kim G.-B."/>
            <person name="Cho A."/>
            <person name="Jang H."/>
            <person name="Shin C.-H."/>
            <person name="Yu H.-J."/>
            <person name="Mun J.-H."/>
        </authorList>
    </citation>
    <scope>NUCLEOTIDE SEQUENCE [LARGE SCALE GENOMIC DNA]</scope>
    <source>
        <strain evidence="2">cv. Jeju island</strain>
        <tissue evidence="1">Leaf</tissue>
    </source>
</reference>
<proteinExistence type="predicted"/>
<organism evidence="1 2">
    <name type="scientific">Prunus yedoensis var. nudiflora</name>
    <dbReference type="NCBI Taxonomy" id="2094558"/>
    <lineage>
        <taxon>Eukaryota</taxon>
        <taxon>Viridiplantae</taxon>
        <taxon>Streptophyta</taxon>
        <taxon>Embryophyta</taxon>
        <taxon>Tracheophyta</taxon>
        <taxon>Spermatophyta</taxon>
        <taxon>Magnoliopsida</taxon>
        <taxon>eudicotyledons</taxon>
        <taxon>Gunneridae</taxon>
        <taxon>Pentapetalae</taxon>
        <taxon>rosids</taxon>
        <taxon>fabids</taxon>
        <taxon>Rosales</taxon>
        <taxon>Rosaceae</taxon>
        <taxon>Amygdaloideae</taxon>
        <taxon>Amygdaleae</taxon>
        <taxon>Prunus</taxon>
    </lineage>
</organism>
<protein>
    <submittedName>
        <fullName evidence="1">Uncharacterized protein</fullName>
    </submittedName>
</protein>
<dbReference type="EMBL" id="PJQY01000024">
    <property type="protein sequence ID" value="PQQ20913.1"/>
    <property type="molecule type" value="Genomic_DNA"/>
</dbReference>
<evidence type="ECO:0000313" key="1">
    <source>
        <dbReference type="EMBL" id="PQQ20913.1"/>
    </source>
</evidence>
<keyword evidence="2" id="KW-1185">Reference proteome</keyword>